<dbReference type="InterPro" id="IPR032739">
    <property type="entry name" value="MRNIP"/>
</dbReference>
<evidence type="ECO:0000313" key="4">
    <source>
        <dbReference type="Proteomes" id="UP001055712"/>
    </source>
</evidence>
<sequence length="272" mass="30449">MPQTFRVVQCHQCKAFQSDLEKKAKKWQCKLCGEKQSLQRVFARSHSNKDCRLVVQQYNEARGIAEQEAGELTVEAEEHTQQQPQQQQPQGQRWQAYQEEEEEDEGWTVAVPERPVCKPKRGANPAASASDKGGGKRLRQQHGAPVEEAAHAGWDAAPCPTPLVMAQQDAQRPRQPLQQQQGNWGAGPKSAARAGTTQPQHSWQELLPPVTAQRQQLQKQPLHGNASGWQQQPQPTVVPLQPYCLPSGGPQQQAKAPVSTKWDSWVTENDEW</sequence>
<reference evidence="3" key="2">
    <citation type="submission" date="2020-11" db="EMBL/GenBank/DDBJ databases">
        <authorList>
            <person name="Cecchin M."/>
            <person name="Marcolungo L."/>
            <person name="Rossato M."/>
            <person name="Girolomoni L."/>
            <person name="Cosentino E."/>
            <person name="Cuine S."/>
            <person name="Li-Beisson Y."/>
            <person name="Delledonne M."/>
            <person name="Ballottari M."/>
        </authorList>
    </citation>
    <scope>NUCLEOTIDE SEQUENCE</scope>
    <source>
        <strain evidence="3">211/11P</strain>
        <tissue evidence="3">Whole cell</tissue>
    </source>
</reference>
<dbReference type="PANTHER" id="PTHR15863:SF2">
    <property type="entry name" value="MRN COMPLEX-INTERACTING PROTEIN"/>
    <property type="match status" value="1"/>
</dbReference>
<feature type="compositionally biased region" description="Low complexity" evidence="1">
    <location>
        <begin position="166"/>
        <end position="181"/>
    </location>
</feature>
<feature type="region of interest" description="Disordered" evidence="1">
    <location>
        <begin position="166"/>
        <end position="272"/>
    </location>
</feature>
<keyword evidence="4" id="KW-1185">Reference proteome</keyword>
<evidence type="ECO:0000313" key="3">
    <source>
        <dbReference type="EMBL" id="KAI3437849.1"/>
    </source>
</evidence>
<dbReference type="Proteomes" id="UP001055712">
    <property type="component" value="Unassembled WGS sequence"/>
</dbReference>
<dbReference type="GO" id="GO:0005634">
    <property type="term" value="C:nucleus"/>
    <property type="evidence" value="ECO:0007669"/>
    <property type="project" value="TreeGrafter"/>
</dbReference>
<accession>A0A9D4TYT9</accession>
<protein>
    <recommendedName>
        <fullName evidence="2">MRN complex-interacting protein N-terminal domain-containing protein</fullName>
    </recommendedName>
</protein>
<dbReference type="OrthoDB" id="550809at2759"/>
<evidence type="ECO:0000259" key="2">
    <source>
        <dbReference type="Pfam" id="PF15749"/>
    </source>
</evidence>
<dbReference type="EMBL" id="SIDB01000001">
    <property type="protein sequence ID" value="KAI3437849.1"/>
    <property type="molecule type" value="Genomic_DNA"/>
</dbReference>
<dbReference type="GO" id="GO:0007095">
    <property type="term" value="P:mitotic G2 DNA damage checkpoint signaling"/>
    <property type="evidence" value="ECO:0007669"/>
    <property type="project" value="TreeGrafter"/>
</dbReference>
<evidence type="ECO:0000256" key="1">
    <source>
        <dbReference type="SAM" id="MobiDB-lite"/>
    </source>
</evidence>
<dbReference type="PANTHER" id="PTHR15863">
    <property type="entry name" value="MRN COMPLEX-INTERACTING PROTEIN"/>
    <property type="match status" value="1"/>
</dbReference>
<organism evidence="3 4">
    <name type="scientific">Chlorella vulgaris</name>
    <name type="common">Green alga</name>
    <dbReference type="NCBI Taxonomy" id="3077"/>
    <lineage>
        <taxon>Eukaryota</taxon>
        <taxon>Viridiplantae</taxon>
        <taxon>Chlorophyta</taxon>
        <taxon>core chlorophytes</taxon>
        <taxon>Trebouxiophyceae</taxon>
        <taxon>Chlorellales</taxon>
        <taxon>Chlorellaceae</taxon>
        <taxon>Chlorella clade</taxon>
        <taxon>Chlorella</taxon>
    </lineage>
</organism>
<feature type="compositionally biased region" description="Low complexity" evidence="1">
    <location>
        <begin position="230"/>
        <end position="242"/>
    </location>
</feature>
<feature type="domain" description="MRN complex-interacting protein N-terminal" evidence="2">
    <location>
        <begin position="7"/>
        <end position="104"/>
    </location>
</feature>
<gene>
    <name evidence="3" type="ORF">D9Q98_000295</name>
</gene>
<reference evidence="3" key="1">
    <citation type="journal article" date="2019" name="Plant J.">
        <title>Chlorella vulgaris genome assembly and annotation reveals the molecular basis for metabolic acclimation to high light conditions.</title>
        <authorList>
            <person name="Cecchin M."/>
            <person name="Marcolungo L."/>
            <person name="Rossato M."/>
            <person name="Girolomoni L."/>
            <person name="Cosentino E."/>
            <person name="Cuine S."/>
            <person name="Li-Beisson Y."/>
            <person name="Delledonne M."/>
            <person name="Ballottari M."/>
        </authorList>
    </citation>
    <scope>NUCLEOTIDE SEQUENCE</scope>
    <source>
        <strain evidence="3">211/11P</strain>
    </source>
</reference>
<proteinExistence type="predicted"/>
<feature type="region of interest" description="Disordered" evidence="1">
    <location>
        <begin position="73"/>
        <end position="149"/>
    </location>
</feature>
<dbReference type="Pfam" id="PF15749">
    <property type="entry name" value="MRNIP"/>
    <property type="match status" value="1"/>
</dbReference>
<dbReference type="InterPro" id="IPR049472">
    <property type="entry name" value="MRNIP_N"/>
</dbReference>
<name>A0A9D4TYT9_CHLVU</name>
<dbReference type="AlphaFoldDB" id="A0A9D4TYT9"/>
<dbReference type="GO" id="GO:0003682">
    <property type="term" value="F:chromatin binding"/>
    <property type="evidence" value="ECO:0007669"/>
    <property type="project" value="TreeGrafter"/>
</dbReference>
<comment type="caution">
    <text evidence="3">The sequence shown here is derived from an EMBL/GenBank/DDBJ whole genome shotgun (WGS) entry which is preliminary data.</text>
</comment>
<feature type="compositionally biased region" description="Low complexity" evidence="1">
    <location>
        <begin position="81"/>
        <end position="97"/>
    </location>
</feature>